<dbReference type="CDD" id="cd07041">
    <property type="entry name" value="STAS_RsbR_RsbS_like"/>
    <property type="match status" value="1"/>
</dbReference>
<evidence type="ECO:0000313" key="3">
    <source>
        <dbReference type="EMBL" id="ARU61743.1"/>
    </source>
</evidence>
<gene>
    <name evidence="3" type="ORF">CBW65_12440</name>
</gene>
<proteinExistence type="predicted"/>
<dbReference type="KEGG" id="tum:CBW65_12440"/>
<feature type="domain" description="STAS" evidence="2">
    <location>
        <begin position="161"/>
        <end position="272"/>
    </location>
</feature>
<evidence type="ECO:0000256" key="1">
    <source>
        <dbReference type="ARBA" id="ARBA00022553"/>
    </source>
</evidence>
<dbReference type="InterPro" id="IPR002645">
    <property type="entry name" value="STAS_dom"/>
</dbReference>
<evidence type="ECO:0000313" key="4">
    <source>
        <dbReference type="Proteomes" id="UP000195437"/>
    </source>
</evidence>
<dbReference type="PANTHER" id="PTHR33745">
    <property type="entry name" value="RSBT ANTAGONIST PROTEIN RSBS-RELATED"/>
    <property type="match status" value="1"/>
</dbReference>
<dbReference type="Proteomes" id="UP000195437">
    <property type="component" value="Chromosome"/>
</dbReference>
<dbReference type="InterPro" id="IPR036513">
    <property type="entry name" value="STAS_dom_sf"/>
</dbReference>
<dbReference type="PROSITE" id="PS50801">
    <property type="entry name" value="STAS"/>
    <property type="match status" value="1"/>
</dbReference>
<dbReference type="Gene3D" id="3.30.750.24">
    <property type="entry name" value="STAS domain"/>
    <property type="match status" value="1"/>
</dbReference>
<dbReference type="Pfam" id="PF01740">
    <property type="entry name" value="STAS"/>
    <property type="match status" value="1"/>
</dbReference>
<keyword evidence="4" id="KW-1185">Reference proteome</keyword>
<organism evidence="3 4">
    <name type="scientific">Tumebacillus avium</name>
    <dbReference type="NCBI Taxonomy" id="1903704"/>
    <lineage>
        <taxon>Bacteria</taxon>
        <taxon>Bacillati</taxon>
        <taxon>Bacillota</taxon>
        <taxon>Bacilli</taxon>
        <taxon>Bacillales</taxon>
        <taxon>Alicyclobacillaceae</taxon>
        <taxon>Tumebacillus</taxon>
    </lineage>
</organism>
<keyword evidence="1" id="KW-0597">Phosphoprotein</keyword>
<dbReference type="SUPFAM" id="SSF52091">
    <property type="entry name" value="SpoIIaa-like"/>
    <property type="match status" value="1"/>
</dbReference>
<dbReference type="AlphaFoldDB" id="A0A1Y0IQV0"/>
<name>A0A1Y0IQV0_9BACL</name>
<protein>
    <recommendedName>
        <fullName evidence="2">STAS domain-containing protein</fullName>
    </recommendedName>
</protein>
<reference evidence="4" key="1">
    <citation type="submission" date="2017-05" db="EMBL/GenBank/DDBJ databases">
        <authorList>
            <person name="Sung H."/>
        </authorList>
    </citation>
    <scope>NUCLEOTIDE SEQUENCE [LARGE SCALE GENOMIC DNA]</scope>
    <source>
        <strain evidence="4">AR23208</strain>
    </source>
</reference>
<dbReference type="EMBL" id="CP021434">
    <property type="protein sequence ID" value="ARU61743.1"/>
    <property type="molecule type" value="Genomic_DNA"/>
</dbReference>
<dbReference type="InterPro" id="IPR051932">
    <property type="entry name" value="Bact_StressResp_Reg"/>
</dbReference>
<accession>A0A1Y0IQV0</accession>
<dbReference type="OrthoDB" id="9800154at2"/>
<dbReference type="PANTHER" id="PTHR33745:SF3">
    <property type="entry name" value="RSBT CO-ANTAGONIST PROTEIN RSBRC"/>
    <property type="match status" value="1"/>
</dbReference>
<sequence>MEMRSIETLRIIIADQQGILEEWMNLLTEQGSEMQDRFGREYLTQQSERFLGSLIKLLEEQSDNYRVDEREGFNRLLQELSLLGTQAGSSPKSFMPYALTLKEVIFHRLQTLEATELSVVYAVISQLDRMFSKMSHYYYEEYINRREQVIKAQALAIQELSAPVIQVWEGILALPLIGTIDTQRAKGIMENLLEEIVRTKCPHVIIDITGVPIVDTGVAERLIKTVEAGRLVGAECILTGIRPEVAQTLVMLGVSLGDIVTKATLQAGLAHILKTREQGRLQVEESVI</sequence>
<evidence type="ECO:0000259" key="2">
    <source>
        <dbReference type="PROSITE" id="PS50801"/>
    </source>
</evidence>